<evidence type="ECO:0000313" key="3">
    <source>
        <dbReference type="Proteomes" id="UP000094527"/>
    </source>
</evidence>
<proteinExistence type="predicted"/>
<reference evidence="2 3" key="1">
    <citation type="journal article" date="2016" name="Genome Biol. Evol.">
        <title>Gene Family Evolution Reflects Adaptation to Soil Environmental Stressors in the Genome of the Collembolan Orchesella cincta.</title>
        <authorList>
            <person name="Faddeeva-Vakhrusheva A."/>
            <person name="Derks M.F."/>
            <person name="Anvar S.Y."/>
            <person name="Agamennone V."/>
            <person name="Suring W."/>
            <person name="Smit S."/>
            <person name="van Straalen N.M."/>
            <person name="Roelofs D."/>
        </authorList>
    </citation>
    <scope>NUCLEOTIDE SEQUENCE [LARGE SCALE GENOMIC DNA]</scope>
    <source>
        <tissue evidence="2">Mixed pool</tissue>
    </source>
</reference>
<organism evidence="2 3">
    <name type="scientific">Orchesella cincta</name>
    <name type="common">Springtail</name>
    <name type="synonym">Podura cincta</name>
    <dbReference type="NCBI Taxonomy" id="48709"/>
    <lineage>
        <taxon>Eukaryota</taxon>
        <taxon>Metazoa</taxon>
        <taxon>Ecdysozoa</taxon>
        <taxon>Arthropoda</taxon>
        <taxon>Hexapoda</taxon>
        <taxon>Collembola</taxon>
        <taxon>Entomobryomorpha</taxon>
        <taxon>Entomobryoidea</taxon>
        <taxon>Orchesellidae</taxon>
        <taxon>Orchesellinae</taxon>
        <taxon>Orchesella</taxon>
    </lineage>
</organism>
<dbReference type="Proteomes" id="UP000094527">
    <property type="component" value="Unassembled WGS sequence"/>
</dbReference>
<dbReference type="OrthoDB" id="6484170at2759"/>
<accession>A0A1D2NJ23</accession>
<dbReference type="STRING" id="48709.A0A1D2NJ23"/>
<protein>
    <submittedName>
        <fullName evidence="2">Apolipophorin</fullName>
    </submittedName>
</protein>
<dbReference type="InterPro" id="IPR001846">
    <property type="entry name" value="VWF_type-D"/>
</dbReference>
<feature type="domain" description="VWFD" evidence="1">
    <location>
        <begin position="1743"/>
        <end position="1915"/>
    </location>
</feature>
<keyword evidence="3" id="KW-1185">Reference proteome</keyword>
<evidence type="ECO:0000313" key="2">
    <source>
        <dbReference type="EMBL" id="ODN05278.1"/>
    </source>
</evidence>
<comment type="caution">
    <text evidence="2">The sequence shown here is derived from an EMBL/GenBank/DDBJ whole genome shotgun (WGS) entry which is preliminary data.</text>
</comment>
<dbReference type="EMBL" id="LJIJ01000026">
    <property type="protein sequence ID" value="ODN05278.1"/>
    <property type="molecule type" value="Genomic_DNA"/>
</dbReference>
<name>A0A1D2NJ23_ORCCI</name>
<evidence type="ECO:0000259" key="1">
    <source>
        <dbReference type="PROSITE" id="PS51233"/>
    </source>
</evidence>
<dbReference type="InterPro" id="IPR014853">
    <property type="entry name" value="VWF/SSPO/ZAN-like_Cys-rich_dom"/>
</dbReference>
<gene>
    <name evidence="2" type="ORF">Ocin01_01413</name>
</gene>
<dbReference type="SMART" id="SM00216">
    <property type="entry name" value="VWD"/>
    <property type="match status" value="1"/>
</dbReference>
<dbReference type="Pfam" id="PF00094">
    <property type="entry name" value="VWD"/>
    <property type="match status" value="1"/>
</dbReference>
<dbReference type="PANTHER" id="PTHR37860:SF1">
    <property type="match status" value="1"/>
</dbReference>
<dbReference type="Pfam" id="PF08742">
    <property type="entry name" value="C8"/>
    <property type="match status" value="1"/>
</dbReference>
<dbReference type="PROSITE" id="PS51233">
    <property type="entry name" value="VWFD"/>
    <property type="match status" value="1"/>
</dbReference>
<sequence>MIVRVNVPGWVNGHLLGDYGSSPTSAFFNGVLHLNKYKSILNTSVSTEGNQTLCKAILELPSIKQKVDLEIATVSAGPQNLGGSILLKVNDQEFQISGNLKSKVFESTRGERYIERLLQLTGNFSSIEITNTGLQLFIQKPVGTYSSLNIIGTLNVNDQTSTVSGGYELPNENTTSAGLFLKLQSSLLPSEESYEFFLKSFGNGLKKVEGKLNFKLTRFDILWDFVMPTSVLSVGLTGRSDGGDRIFFQVESIFNPNEIVQLSLNCHCSDTDYTFRTTLTRSDTAVVGHLYVDAPPLFDSTNEYKISVTKNTDGSYTMEASAVRGRLVLELAGDASLSPNNVSVVLKAMGSYGSHYADVTGSRNEDGFAVEVTVESSSLLVDKRVNVRGTLGIADGTINANIQCRARRNIHELSISLSRGEGRGGKLVVNLESPTFDPAKLEAEWDSREKYYFGQLKIIAWKKAHQSEFGINLEDFEGKLHIISPLLPSNEFNFHVKSIVNSENFDVLGDVRIRGSHWRLEGIASFFSLRNMTFKIETRTPFEFLDRITLGIKSTSEEIYLEIHTPASYVPNVMFKLGGIDGLQQGIWHQLKPNLIVALPNGKYSAEASLELPMYAKTGLVHILLQYIGKESKTFEIRSEISPLKTFKLQMENPGHIQLSLVTPFGILPRAGLHIEGEINSKRSGKLLITGLLNTYDGKFDASFDNSNGNMQAATMLVTNVPGYEKSAFAIAIEAFQGIGNGKSFHVEFRKPDWENLFRLDADYRYIFESMTELEGEINVNMDSYMNLPSLHAHLKSGMKNSRYTGIIEGIFGVHHPSLKVETKKVDEKITVIVEGKAGANDSYVLTNALEIIPFQNNFSFKEKLQWNGWQVLGMEASLSDYDELFEGSVHLVTPWGPIDSAVALTPITMLTMSQDLSLSQLLRNTNITVGVRFKERKLVGLELVSKDGMRLFEIQNPIRPVSLSLGVEKIGWNALRVKAGICWDLKLPEKASIGINTYMYRRSTGLEMGFYLAGADYGIVIANFEHYLISSKLKQNLKIQWNAHSGKMGDIGYTLNLTDKSTGLKRQMDYEFTLVAPSRSILIYGGSTSQDKNRVTTMAVAWDAIRDPEKILSFNVSSSRSTTWRTGIEQHAIEIQHFTWSEPMIFSAEKQLIHDSIRHFEITVKPSSNPSEQLSASSSWDNGDWTSLVVAVLQPATKVDIQAKYNVTEQYKLLKFNYMLFNGDSKMAAVILDRSTESQMLLVQSGDLAKPRTVVSVVTEASSFGHSVKGEILKYQIVGNVRTSLPYLDLTLRHDNVNKIHVVCGLPHPKEIVLKATRSQLRKTIQDVSVLLRLNSSSLLSTRIHWRPEVFDEIQDYDWLKGSKSLIQDLLPSFLEVSTAVRTEIDGHWNLLSPPVKQFMSSLYQISAYEINLIWEEAQVIGLRLQKLYSDNAFYIKDMVNIIRTSLSPLLRIFEKISIRAKQLCKTACYYLMNTGKIVSNAILKYYGRLEELVINTWDELDEIVIRFWRNNAERIETLLEELEEWVDSVIEALEGRIEMLESKLLAVGFIKNLISIYRDYATWMDELPIDDYVTAIEEFFQIKVWERLEEIFGPYLEAVRNALDDEYLKELLETPPIPYIRFVLKQTKNAFVRLWEVIELEAKAKNLVRHALKNIDGIMQRNFPTWELEWDLDRGIIQYDQSLSFIHWVDFTQSPQWRVNAQEEQEVNQITNFYYQILDYIENLKPVFDMRIRDILPPFGGLAMMAGDYHYYTFDKKYFRFAGECSYVLVADLLHNGFSFIVNYQSRDGAIRKKSYSIALKNHNIEFDAETFKVTVDSRKVELPVKVGTVYIRRQETRLDVYDTRGYQITCTLSPSVCTFSTSGWYYGKLAGLLGTYDNEPINDFRSPDGQIISDVPTFAYSWRVGKHRNQCRMKNFAKEEAEFTDVDNICYDLLANRASPLRPCFNTVDTTIFMEMCKYDISKNINNANRAESACTSMSAYVTECQKHNIDVWMPPTCVRCKLEDGTAFTTGENVTLEANGSKRPPSSSDIVILLEEKECVDQIDLANAIAKLEGSLRAEGIVDNRYAVIGFGGQGIHYDAHIQTSSASVWSHSTLFRAPDSTNITGVRKSDLYSAIHFASTMTYRAGVSKTLIAITCGDEKCGDSVRYSDTLTLLVENDFKLHMLTPKPLLLKGKKRQDETNRIFGFDTNGVYTIQQAKRGPLVADPSYKRQLNLPKDLCTPLAVETNGTRFSTENVSKKMLDVWSRRVAQTAHPSECQRCECVPDKNGGSRLMCHQCVSPSLWKFMEEWRNYQSQEIDDVFGLDMLETEPFLIAPN</sequence>
<dbReference type="PANTHER" id="PTHR37860">
    <property type="entry name" value="AGAP008810-PA"/>
    <property type="match status" value="1"/>
</dbReference>